<keyword evidence="4 12" id="KW-0732">Signal</keyword>
<dbReference type="PROSITE" id="PS00232">
    <property type="entry name" value="CADHERIN_1"/>
    <property type="match status" value="1"/>
</dbReference>
<evidence type="ECO:0000256" key="5">
    <source>
        <dbReference type="ARBA" id="ARBA00022737"/>
    </source>
</evidence>
<keyword evidence="15" id="KW-1185">Reference proteome</keyword>
<name>A0A3Q4HZ44_NEOBR</name>
<dbReference type="InterPro" id="IPR015919">
    <property type="entry name" value="Cadherin-like_sf"/>
</dbReference>
<evidence type="ECO:0000256" key="1">
    <source>
        <dbReference type="ARBA" id="ARBA00004251"/>
    </source>
</evidence>
<dbReference type="SMART" id="SM00112">
    <property type="entry name" value="CA"/>
    <property type="match status" value="2"/>
</dbReference>
<dbReference type="GO" id="GO:0005886">
    <property type="term" value="C:plasma membrane"/>
    <property type="evidence" value="ECO:0007669"/>
    <property type="project" value="UniProtKB-SubCell"/>
</dbReference>
<dbReference type="InterPro" id="IPR020894">
    <property type="entry name" value="Cadherin_CS"/>
</dbReference>
<dbReference type="PRINTS" id="PR00205">
    <property type="entry name" value="CADHERIN"/>
</dbReference>
<evidence type="ECO:0000256" key="6">
    <source>
        <dbReference type="ARBA" id="ARBA00022837"/>
    </source>
</evidence>
<dbReference type="PANTHER" id="PTHR24028">
    <property type="entry name" value="CADHERIN-87A"/>
    <property type="match status" value="1"/>
</dbReference>
<dbReference type="Pfam" id="PF00028">
    <property type="entry name" value="Cadherin"/>
    <property type="match status" value="1"/>
</dbReference>
<dbReference type="GO" id="GO:0009653">
    <property type="term" value="P:anatomical structure morphogenesis"/>
    <property type="evidence" value="ECO:0007669"/>
    <property type="project" value="UniProtKB-ARBA"/>
</dbReference>
<dbReference type="CDD" id="cd11304">
    <property type="entry name" value="Cadherin_repeat"/>
    <property type="match status" value="1"/>
</dbReference>
<evidence type="ECO:0000313" key="15">
    <source>
        <dbReference type="Proteomes" id="UP000261580"/>
    </source>
</evidence>
<dbReference type="InterPro" id="IPR013164">
    <property type="entry name" value="Cadherin_N"/>
</dbReference>
<dbReference type="Gene3D" id="2.60.40.60">
    <property type="entry name" value="Cadherins"/>
    <property type="match status" value="2"/>
</dbReference>
<evidence type="ECO:0000256" key="4">
    <source>
        <dbReference type="ARBA" id="ARBA00022729"/>
    </source>
</evidence>
<feature type="signal peptide" evidence="12">
    <location>
        <begin position="1"/>
        <end position="26"/>
    </location>
</feature>
<dbReference type="Proteomes" id="UP000261580">
    <property type="component" value="Unassembled WGS sequence"/>
</dbReference>
<feature type="domain" description="Cadherin" evidence="13">
    <location>
        <begin position="132"/>
        <end position="235"/>
    </location>
</feature>
<feature type="chain" id="PRO_5018744110" description="Cadherin domain-containing protein" evidence="12">
    <location>
        <begin position="27"/>
        <end position="258"/>
    </location>
</feature>
<dbReference type="FunFam" id="2.60.40.60:FF:000007">
    <property type="entry name" value="Protocadherin alpha 2"/>
    <property type="match status" value="1"/>
</dbReference>
<dbReference type="FunFam" id="2.60.40.60:FF:000006">
    <property type="entry name" value="Protocadherin alpha 2"/>
    <property type="match status" value="1"/>
</dbReference>
<evidence type="ECO:0000256" key="7">
    <source>
        <dbReference type="ARBA" id="ARBA00022889"/>
    </source>
</evidence>
<organism evidence="14 15">
    <name type="scientific">Neolamprologus brichardi</name>
    <name type="common">Fairy cichlid</name>
    <name type="synonym">Lamprologus brichardi</name>
    <dbReference type="NCBI Taxonomy" id="32507"/>
    <lineage>
        <taxon>Eukaryota</taxon>
        <taxon>Metazoa</taxon>
        <taxon>Chordata</taxon>
        <taxon>Craniata</taxon>
        <taxon>Vertebrata</taxon>
        <taxon>Euteleostomi</taxon>
        <taxon>Actinopterygii</taxon>
        <taxon>Neopterygii</taxon>
        <taxon>Teleostei</taxon>
        <taxon>Neoteleostei</taxon>
        <taxon>Acanthomorphata</taxon>
        <taxon>Ovalentaria</taxon>
        <taxon>Cichlomorphae</taxon>
        <taxon>Cichliformes</taxon>
        <taxon>Cichlidae</taxon>
        <taxon>African cichlids</taxon>
        <taxon>Pseudocrenilabrinae</taxon>
        <taxon>Lamprologini</taxon>
        <taxon>Neolamprologus</taxon>
    </lineage>
</organism>
<evidence type="ECO:0000256" key="2">
    <source>
        <dbReference type="ARBA" id="ARBA00022475"/>
    </source>
</evidence>
<dbReference type="Pfam" id="PF08266">
    <property type="entry name" value="Cadherin_2"/>
    <property type="match status" value="1"/>
</dbReference>
<keyword evidence="7" id="KW-0130">Cell adhesion</keyword>
<protein>
    <recommendedName>
        <fullName evidence="13">Cadherin domain-containing protein</fullName>
    </recommendedName>
</protein>
<dbReference type="Ensembl" id="ENSNBRT00000030122.1">
    <property type="protein sequence ID" value="ENSNBRP00000029365.1"/>
    <property type="gene ID" value="ENSNBRG00000022372.1"/>
</dbReference>
<accession>A0A3Q4HZ44</accession>
<keyword evidence="3" id="KW-0812">Transmembrane</keyword>
<evidence type="ECO:0000256" key="8">
    <source>
        <dbReference type="ARBA" id="ARBA00022989"/>
    </source>
</evidence>
<dbReference type="InterPro" id="IPR002126">
    <property type="entry name" value="Cadherin-like_dom"/>
</dbReference>
<keyword evidence="9" id="KW-0472">Membrane</keyword>
<keyword evidence="6 11" id="KW-0106">Calcium</keyword>
<dbReference type="GO" id="GO:0007156">
    <property type="term" value="P:homophilic cell adhesion via plasma membrane adhesion molecules"/>
    <property type="evidence" value="ECO:0007669"/>
    <property type="project" value="InterPro"/>
</dbReference>
<dbReference type="STRING" id="32507.ENSNBRP00000029365"/>
<evidence type="ECO:0000256" key="11">
    <source>
        <dbReference type="PROSITE-ProRule" id="PRU00043"/>
    </source>
</evidence>
<dbReference type="PROSITE" id="PS50268">
    <property type="entry name" value="CADHERIN_2"/>
    <property type="match status" value="2"/>
</dbReference>
<evidence type="ECO:0000256" key="9">
    <source>
        <dbReference type="ARBA" id="ARBA00023136"/>
    </source>
</evidence>
<reference evidence="14" key="2">
    <citation type="submission" date="2025-09" db="UniProtKB">
        <authorList>
            <consortium name="Ensembl"/>
        </authorList>
    </citation>
    <scope>IDENTIFICATION</scope>
</reference>
<evidence type="ECO:0000256" key="3">
    <source>
        <dbReference type="ARBA" id="ARBA00022692"/>
    </source>
</evidence>
<reference evidence="14" key="1">
    <citation type="submission" date="2025-08" db="UniProtKB">
        <authorList>
            <consortium name="Ensembl"/>
        </authorList>
    </citation>
    <scope>IDENTIFICATION</scope>
</reference>
<feature type="domain" description="Cadherin" evidence="13">
    <location>
        <begin position="75"/>
        <end position="131"/>
    </location>
</feature>
<evidence type="ECO:0000256" key="12">
    <source>
        <dbReference type="SAM" id="SignalP"/>
    </source>
</evidence>
<sequence length="258" mass="28742">MMVNATFGIHTLVVALLFFCLYFVSGDISYSFTEEMRHGTVIGNIAKDLGIDVNTLSLRKARIDTEGSDKRFCEINLRNGDLIVAERIDREGLCGDKASCVLKQELMLENPLELQRISLHVQDINDNSPQFNKNLIHIDIRESASKGARFPIEEAHDADIGKNSVQSYNLQTNEYFFLGVGTNSVELVLNKELDRETLQEISLLLTALDGGSPQRSGTVVIHITVLDANDNVPVFSHWPSCYTSILLLLTAQMLTINV</sequence>
<evidence type="ECO:0000313" key="14">
    <source>
        <dbReference type="Ensembl" id="ENSNBRP00000029365.1"/>
    </source>
</evidence>
<keyword evidence="2" id="KW-1003">Cell membrane</keyword>
<evidence type="ECO:0000256" key="10">
    <source>
        <dbReference type="ARBA" id="ARBA00023180"/>
    </source>
</evidence>
<dbReference type="SUPFAM" id="SSF49313">
    <property type="entry name" value="Cadherin-like"/>
    <property type="match status" value="2"/>
</dbReference>
<dbReference type="OMA" id="INDHEPN"/>
<dbReference type="PANTHER" id="PTHR24028:SF114">
    <property type="entry name" value="PCDH2G3 PROTEIN-RELATED"/>
    <property type="match status" value="1"/>
</dbReference>
<dbReference type="AlphaFoldDB" id="A0A3Q4HZ44"/>
<dbReference type="GeneTree" id="ENSGT00940000166432"/>
<comment type="subcellular location">
    <subcellularLocation>
        <location evidence="1">Cell membrane</location>
        <topology evidence="1">Single-pass type I membrane protein</topology>
    </subcellularLocation>
</comment>
<dbReference type="GO" id="GO:0005509">
    <property type="term" value="F:calcium ion binding"/>
    <property type="evidence" value="ECO:0007669"/>
    <property type="project" value="UniProtKB-UniRule"/>
</dbReference>
<dbReference type="InterPro" id="IPR050174">
    <property type="entry name" value="Protocadherin/Cadherin-CA"/>
</dbReference>
<evidence type="ECO:0000259" key="13">
    <source>
        <dbReference type="PROSITE" id="PS50268"/>
    </source>
</evidence>
<keyword evidence="5" id="KW-0677">Repeat</keyword>
<proteinExistence type="predicted"/>
<keyword evidence="10" id="KW-0325">Glycoprotein</keyword>
<keyword evidence="8" id="KW-1133">Transmembrane helix</keyword>